<evidence type="ECO:0008006" key="4">
    <source>
        <dbReference type="Google" id="ProtNLM"/>
    </source>
</evidence>
<feature type="transmembrane region" description="Helical" evidence="1">
    <location>
        <begin position="66"/>
        <end position="84"/>
    </location>
</feature>
<keyword evidence="1" id="KW-1133">Transmembrane helix</keyword>
<gene>
    <name evidence="2" type="ORF">C7402_1353</name>
</gene>
<dbReference type="Proteomes" id="UP000245712">
    <property type="component" value="Unassembled WGS sequence"/>
</dbReference>
<name>A0ABX5K8B2_9BURK</name>
<evidence type="ECO:0000256" key="1">
    <source>
        <dbReference type="SAM" id="Phobius"/>
    </source>
</evidence>
<keyword evidence="3" id="KW-1185">Reference proteome</keyword>
<keyword evidence="1" id="KW-0472">Membrane</keyword>
<comment type="caution">
    <text evidence="2">The sequence shown here is derived from an EMBL/GenBank/DDBJ whole genome shotgun (WGS) entry which is preliminary data.</text>
</comment>
<organism evidence="2 3">
    <name type="scientific">Paraburkholderia unamae</name>
    <dbReference type="NCBI Taxonomy" id="219649"/>
    <lineage>
        <taxon>Bacteria</taxon>
        <taxon>Pseudomonadati</taxon>
        <taxon>Pseudomonadota</taxon>
        <taxon>Betaproteobacteria</taxon>
        <taxon>Burkholderiales</taxon>
        <taxon>Burkholderiaceae</taxon>
        <taxon>Paraburkholderia</taxon>
    </lineage>
</organism>
<feature type="transmembrane region" description="Helical" evidence="1">
    <location>
        <begin position="93"/>
        <end position="111"/>
    </location>
</feature>
<dbReference type="EMBL" id="QEOB01000035">
    <property type="protein sequence ID" value="PVX70699.1"/>
    <property type="molecule type" value="Genomic_DNA"/>
</dbReference>
<protein>
    <recommendedName>
        <fullName evidence="4">MerC mercury resistance protein</fullName>
    </recommendedName>
</protein>
<sequence>MSAHDAGCACRCGARRERLAASRVVSRASRLALFALQIAAPKCAICWTTYAGLFGASWFAATRDNGLWFGAALSLMSVAAFLSWREARRTRRFAAACASLPGWLLTLAGAFVGIDCIRWAGVAWLGVALALSRWSGQGGRRRIR</sequence>
<feature type="transmembrane region" description="Helical" evidence="1">
    <location>
        <begin position="117"/>
        <end position="134"/>
    </location>
</feature>
<feature type="transmembrane region" description="Helical" evidence="1">
    <location>
        <begin position="31"/>
        <end position="60"/>
    </location>
</feature>
<keyword evidence="1" id="KW-0812">Transmembrane</keyword>
<reference evidence="2 3" key="1">
    <citation type="submission" date="2018-05" db="EMBL/GenBank/DDBJ databases">
        <title>Genomic Encyclopedia of Type Strains, Phase IV (KMG-V): Genome sequencing to study the core and pangenomes of soil and plant-associated prokaryotes.</title>
        <authorList>
            <person name="Whitman W."/>
        </authorList>
    </citation>
    <scope>NUCLEOTIDE SEQUENCE [LARGE SCALE GENOMIC DNA]</scope>
    <source>
        <strain evidence="2 3">SCZa-39</strain>
    </source>
</reference>
<evidence type="ECO:0000313" key="3">
    <source>
        <dbReference type="Proteomes" id="UP000245712"/>
    </source>
</evidence>
<accession>A0ABX5K8B2</accession>
<evidence type="ECO:0000313" key="2">
    <source>
        <dbReference type="EMBL" id="PVX70699.1"/>
    </source>
</evidence>
<proteinExistence type="predicted"/>